<dbReference type="InterPro" id="IPR036291">
    <property type="entry name" value="NAD(P)-bd_dom_sf"/>
</dbReference>
<sequence length="326" mass="36084">MRILVTGSTGYLGEALVRTLRAANHDVRGIDILPSAHTDRVGSVSDRAFVMAAMAGMDAVIHSATLHKPHVATHTKQDFIDTNVTDTLTLLECAAECGANRFIFTSTTSAFGAALSPEDGMPAAWITEEVRPIPKNIYGTTKTAAEDLCALFHRKHGLSCLVLRTARFFPEEDDNKDVRAVYDDTNAKINEFLFRRVDLEDVVSAHLCALDKAPALGFGRYIISATSPFTREDLADLRRDAANTVRRYVGFDACFDKFGWSMFPSIDRVYVNERARSALGWRPRFDFHRVLEQADRGEPIGSGLARLIGKKGYHPVAFEDGPYPVE</sequence>
<reference evidence="2 3" key="1">
    <citation type="submission" date="2018-10" db="EMBL/GenBank/DDBJ databases">
        <title>Genomic Encyclopedia of Archaeal and Bacterial Type Strains, Phase II (KMG-II): from individual species to whole genera.</title>
        <authorList>
            <person name="Goeker M."/>
        </authorList>
    </citation>
    <scope>NUCLEOTIDE SEQUENCE [LARGE SCALE GENOMIC DNA]</scope>
    <source>
        <strain evidence="2 3">DSM 25217</strain>
    </source>
</reference>
<dbReference type="InterPro" id="IPR050177">
    <property type="entry name" value="Lipid_A_modif_metabolic_enz"/>
</dbReference>
<dbReference type="Pfam" id="PF01370">
    <property type="entry name" value="Epimerase"/>
    <property type="match status" value="1"/>
</dbReference>
<dbReference type="AlphaFoldDB" id="A0A3M0CXJ7"/>
<organism evidence="2 3">
    <name type="scientific">Eilatimonas milleporae</name>
    <dbReference type="NCBI Taxonomy" id="911205"/>
    <lineage>
        <taxon>Bacteria</taxon>
        <taxon>Pseudomonadati</taxon>
        <taxon>Pseudomonadota</taxon>
        <taxon>Alphaproteobacteria</taxon>
        <taxon>Kordiimonadales</taxon>
        <taxon>Kordiimonadaceae</taxon>
        <taxon>Eilatimonas</taxon>
    </lineage>
</organism>
<comment type="caution">
    <text evidence="2">The sequence shown here is derived from an EMBL/GenBank/DDBJ whole genome shotgun (WGS) entry which is preliminary data.</text>
</comment>
<keyword evidence="3" id="KW-1185">Reference proteome</keyword>
<dbReference type="SUPFAM" id="SSF51735">
    <property type="entry name" value="NAD(P)-binding Rossmann-fold domains"/>
    <property type="match status" value="1"/>
</dbReference>
<dbReference type="EMBL" id="REFR01000010">
    <property type="protein sequence ID" value="RMB08623.1"/>
    <property type="molecule type" value="Genomic_DNA"/>
</dbReference>
<evidence type="ECO:0000259" key="1">
    <source>
        <dbReference type="Pfam" id="PF01370"/>
    </source>
</evidence>
<dbReference type="CDD" id="cd08946">
    <property type="entry name" value="SDR_e"/>
    <property type="match status" value="1"/>
</dbReference>
<dbReference type="Gene3D" id="3.40.50.720">
    <property type="entry name" value="NAD(P)-binding Rossmann-like Domain"/>
    <property type="match status" value="1"/>
</dbReference>
<dbReference type="InParanoid" id="A0A3M0CXJ7"/>
<name>A0A3M0CXJ7_9PROT</name>
<dbReference type="InterPro" id="IPR001509">
    <property type="entry name" value="Epimerase_deHydtase"/>
</dbReference>
<dbReference type="Proteomes" id="UP000271227">
    <property type="component" value="Unassembled WGS sequence"/>
</dbReference>
<dbReference type="OrthoDB" id="9801056at2"/>
<protein>
    <submittedName>
        <fullName evidence="2">Nucleoside-diphosphate-sugar epimerase</fullName>
    </submittedName>
</protein>
<dbReference type="RefSeq" id="WP_121937972.1">
    <property type="nucleotide sequence ID" value="NZ_REFR01000010.1"/>
</dbReference>
<evidence type="ECO:0000313" key="3">
    <source>
        <dbReference type="Proteomes" id="UP000271227"/>
    </source>
</evidence>
<proteinExistence type="predicted"/>
<feature type="domain" description="NAD-dependent epimerase/dehydratase" evidence="1">
    <location>
        <begin position="3"/>
        <end position="212"/>
    </location>
</feature>
<dbReference type="PANTHER" id="PTHR43245">
    <property type="entry name" value="BIFUNCTIONAL POLYMYXIN RESISTANCE PROTEIN ARNA"/>
    <property type="match status" value="1"/>
</dbReference>
<accession>A0A3M0CXJ7</accession>
<evidence type="ECO:0000313" key="2">
    <source>
        <dbReference type="EMBL" id="RMB08623.1"/>
    </source>
</evidence>
<dbReference type="PANTHER" id="PTHR43245:SF54">
    <property type="entry name" value="BLL0593 PROTEIN"/>
    <property type="match status" value="1"/>
</dbReference>
<gene>
    <name evidence="2" type="ORF">BXY39_1258</name>
</gene>